<dbReference type="OrthoDB" id="7062363at2"/>
<dbReference type="RefSeq" id="WP_123780233.1">
    <property type="nucleotide sequence ID" value="NZ_RKMG01000016.1"/>
</dbReference>
<comment type="caution">
    <text evidence="2">The sequence shown here is derived from an EMBL/GenBank/DDBJ whole genome shotgun (WGS) entry which is preliminary data.</text>
</comment>
<proteinExistence type="predicted"/>
<dbReference type="EMBL" id="RKMG01000016">
    <property type="protein sequence ID" value="RPA60448.1"/>
    <property type="molecule type" value="Genomic_DNA"/>
</dbReference>
<dbReference type="Proteomes" id="UP000273977">
    <property type="component" value="Unassembled WGS sequence"/>
</dbReference>
<keyword evidence="3" id="KW-1185">Reference proteome</keyword>
<organism evidence="2 3">
    <name type="scientific">Aerococcus agrisoli</name>
    <dbReference type="NCBI Taxonomy" id="2487350"/>
    <lineage>
        <taxon>Bacteria</taxon>
        <taxon>Bacillati</taxon>
        <taxon>Bacillota</taxon>
        <taxon>Bacilli</taxon>
        <taxon>Lactobacillales</taxon>
        <taxon>Aerococcaceae</taxon>
        <taxon>Aerococcus</taxon>
    </lineage>
</organism>
<evidence type="ECO:0008006" key="4">
    <source>
        <dbReference type="Google" id="ProtNLM"/>
    </source>
</evidence>
<name>A0A3N4GEY0_9LACT</name>
<evidence type="ECO:0000256" key="1">
    <source>
        <dbReference type="SAM" id="Phobius"/>
    </source>
</evidence>
<sequence>MDFHMKLPRSGKDFVIFLLIVSLISVNTIGPTITMYQMGFSLETWKMTLKVLPFIWIAVVILVLLTHPIAEKMTQNFLSEGDSFNATLTVNILFNVFLMSISMTIIGTWIGMGQISWLPFQTFHINWPRNFAIAFAIEALVAQPIARQVLFMMHKRQDAQAVAED</sequence>
<keyword evidence="1" id="KW-1133">Transmembrane helix</keyword>
<feature type="transmembrane region" description="Helical" evidence="1">
    <location>
        <begin position="131"/>
        <end position="150"/>
    </location>
</feature>
<feature type="transmembrane region" description="Helical" evidence="1">
    <location>
        <begin position="14"/>
        <end position="39"/>
    </location>
</feature>
<feature type="transmembrane region" description="Helical" evidence="1">
    <location>
        <begin position="90"/>
        <end position="111"/>
    </location>
</feature>
<feature type="transmembrane region" description="Helical" evidence="1">
    <location>
        <begin position="51"/>
        <end position="70"/>
    </location>
</feature>
<keyword evidence="1" id="KW-0472">Membrane</keyword>
<evidence type="ECO:0000313" key="2">
    <source>
        <dbReference type="EMBL" id="RPA60448.1"/>
    </source>
</evidence>
<accession>A0A3N4GEY0</accession>
<evidence type="ECO:0000313" key="3">
    <source>
        <dbReference type="Proteomes" id="UP000273977"/>
    </source>
</evidence>
<protein>
    <recommendedName>
        <fullName evidence="4">DUF2798 domain-containing protein</fullName>
    </recommendedName>
</protein>
<dbReference type="AlphaFoldDB" id="A0A3N4GEY0"/>
<keyword evidence="1" id="KW-0812">Transmembrane</keyword>
<gene>
    <name evidence="2" type="ORF">EF384_05980</name>
</gene>
<reference evidence="2 3" key="1">
    <citation type="submission" date="2018-11" db="EMBL/GenBank/DDBJ databases">
        <title>Aerococcus sp. SJQ22, whole genome shotgun sequence.</title>
        <authorList>
            <person name="Sun L."/>
            <person name="Gao X."/>
            <person name="Chen W."/>
            <person name="Huang K."/>
        </authorList>
    </citation>
    <scope>NUCLEOTIDE SEQUENCE [LARGE SCALE GENOMIC DNA]</scope>
    <source>
        <strain evidence="2 3">SJQ22</strain>
    </source>
</reference>